<protein>
    <submittedName>
        <fullName evidence="1">Uncharacterized protein</fullName>
    </submittedName>
</protein>
<name>A0A1A9UU86_GLOAU</name>
<dbReference type="VEuPathDB" id="VectorBase:GAUT015417"/>
<reference evidence="1" key="1">
    <citation type="submission" date="2020-05" db="UniProtKB">
        <authorList>
            <consortium name="EnsemblMetazoa"/>
        </authorList>
    </citation>
    <scope>IDENTIFICATION</scope>
    <source>
        <strain evidence="1">TTRI</strain>
    </source>
</reference>
<evidence type="ECO:0000313" key="2">
    <source>
        <dbReference type="Proteomes" id="UP000078200"/>
    </source>
</evidence>
<accession>A0A1A9UU86</accession>
<evidence type="ECO:0000313" key="1">
    <source>
        <dbReference type="EnsemblMetazoa" id="GAUT015417-PA"/>
    </source>
</evidence>
<dbReference type="EnsemblMetazoa" id="GAUT015417-RA">
    <property type="protein sequence ID" value="GAUT015417-PA"/>
    <property type="gene ID" value="GAUT015417"/>
</dbReference>
<dbReference type="Proteomes" id="UP000078200">
    <property type="component" value="Unassembled WGS sequence"/>
</dbReference>
<organism evidence="1 2">
    <name type="scientific">Glossina austeni</name>
    <name type="common">Savannah tsetse fly</name>
    <dbReference type="NCBI Taxonomy" id="7395"/>
    <lineage>
        <taxon>Eukaryota</taxon>
        <taxon>Metazoa</taxon>
        <taxon>Ecdysozoa</taxon>
        <taxon>Arthropoda</taxon>
        <taxon>Hexapoda</taxon>
        <taxon>Insecta</taxon>
        <taxon>Pterygota</taxon>
        <taxon>Neoptera</taxon>
        <taxon>Endopterygota</taxon>
        <taxon>Diptera</taxon>
        <taxon>Brachycera</taxon>
        <taxon>Muscomorpha</taxon>
        <taxon>Hippoboscoidea</taxon>
        <taxon>Glossinidae</taxon>
        <taxon>Glossina</taxon>
    </lineage>
</organism>
<keyword evidence="2" id="KW-1185">Reference proteome</keyword>
<dbReference type="AlphaFoldDB" id="A0A1A9UU86"/>
<proteinExistence type="predicted"/>
<sequence>MTTDMHVHIFSRPSISLSDNENSFDPSAILSTIFHKRESNSRVWGLYLASTAPNQYQISLLYLFWMAAQIALKVCYNAFLPEDMQLFYTNTKALSPSPTTATLHNEDDREREKGTTMPFSLDMVMMRIQDSFQTVELFHLHIVERETVYSRKFSTF</sequence>